<keyword evidence="1" id="KW-0472">Membrane</keyword>
<sequence length="224" mass="25823">MEIFKITKRLDRDVIFIKKGYFWVRTLSVGLLLFFMLIGCTTIVPKSELEYSPIYSNPSLVKNKSMMIKVGKIQDIREVNKEEKDKAYIGKEVADTGWTANKYFLEKNVDDFFREVLNKELIKAGIQPVESDKDEVSLFLDCKIKDFWVRAGYFTSTLKSTVVIEMKLSNQNGNELLLSEGKGEHSAFFRGGDVKKDMTESLRKSFQEALEDCLIKLYMFLATT</sequence>
<gene>
    <name evidence="2" type="ORF">A3G31_06855</name>
</gene>
<keyword evidence="1" id="KW-1133">Transmembrane helix</keyword>
<dbReference type="AlphaFoldDB" id="A0A1F7SEC5"/>
<accession>A0A1F7SEC5</accession>
<keyword evidence="1" id="KW-0812">Transmembrane</keyword>
<evidence type="ECO:0000256" key="1">
    <source>
        <dbReference type="SAM" id="Phobius"/>
    </source>
</evidence>
<evidence type="ECO:0000313" key="2">
    <source>
        <dbReference type="EMBL" id="OGL52132.1"/>
    </source>
</evidence>
<protein>
    <recommendedName>
        <fullName evidence="4">ABC-type transport auxiliary lipoprotein component domain-containing protein</fullName>
    </recommendedName>
</protein>
<organism evidence="2 3">
    <name type="scientific">Candidatus Schekmanbacteria bacterium RIFCSPLOWO2_12_FULL_38_15</name>
    <dbReference type="NCBI Taxonomy" id="1817883"/>
    <lineage>
        <taxon>Bacteria</taxon>
        <taxon>Candidatus Schekmaniibacteriota</taxon>
    </lineage>
</organism>
<dbReference type="EMBL" id="MGDI01000033">
    <property type="protein sequence ID" value="OGL52132.1"/>
    <property type="molecule type" value="Genomic_DNA"/>
</dbReference>
<name>A0A1F7SEC5_9BACT</name>
<comment type="caution">
    <text evidence="2">The sequence shown here is derived from an EMBL/GenBank/DDBJ whole genome shotgun (WGS) entry which is preliminary data.</text>
</comment>
<evidence type="ECO:0000313" key="3">
    <source>
        <dbReference type="Proteomes" id="UP000178082"/>
    </source>
</evidence>
<feature type="transmembrane region" description="Helical" evidence="1">
    <location>
        <begin position="21"/>
        <end position="44"/>
    </location>
</feature>
<reference evidence="2 3" key="1">
    <citation type="journal article" date="2016" name="Nat. Commun.">
        <title>Thousands of microbial genomes shed light on interconnected biogeochemical processes in an aquifer system.</title>
        <authorList>
            <person name="Anantharaman K."/>
            <person name="Brown C.T."/>
            <person name="Hug L.A."/>
            <person name="Sharon I."/>
            <person name="Castelle C.J."/>
            <person name="Probst A.J."/>
            <person name="Thomas B.C."/>
            <person name="Singh A."/>
            <person name="Wilkins M.J."/>
            <person name="Karaoz U."/>
            <person name="Brodie E.L."/>
            <person name="Williams K.H."/>
            <person name="Hubbard S.S."/>
            <person name="Banfield J.F."/>
        </authorList>
    </citation>
    <scope>NUCLEOTIDE SEQUENCE [LARGE SCALE GENOMIC DNA]</scope>
</reference>
<dbReference type="Proteomes" id="UP000178082">
    <property type="component" value="Unassembled WGS sequence"/>
</dbReference>
<evidence type="ECO:0008006" key="4">
    <source>
        <dbReference type="Google" id="ProtNLM"/>
    </source>
</evidence>
<proteinExistence type="predicted"/>